<dbReference type="EMBL" id="VSIY01000006">
    <property type="protein sequence ID" value="TYB81238.1"/>
    <property type="molecule type" value="Genomic_DNA"/>
</dbReference>
<dbReference type="NCBIfam" id="TIGR04354">
    <property type="entry name" value="amphi-Trp"/>
    <property type="match status" value="1"/>
</dbReference>
<name>A0A5D0RKR6_9RHOB</name>
<sequence length="91" mass="10367">MTRETVLFSAKDTRPRSGIAAFLRDLADKIESGGVTLRQGETTQEVVLPDHMVLEIKLEDEQKPRRGIRHSLEIEMKWYDDMKGPGGIELE</sequence>
<feature type="domain" description="Amphi-Trp" evidence="1">
    <location>
        <begin position="1"/>
        <end position="86"/>
    </location>
</feature>
<dbReference type="InterPro" id="IPR027598">
    <property type="entry name" value="Amphi-Trp_dom"/>
</dbReference>
<dbReference type="AlphaFoldDB" id="A0A5D0RKR6"/>
<evidence type="ECO:0000259" key="1">
    <source>
        <dbReference type="Pfam" id="PF20068"/>
    </source>
</evidence>
<dbReference type="Pfam" id="PF20068">
    <property type="entry name" value="Amphi-Trp"/>
    <property type="match status" value="1"/>
</dbReference>
<organism evidence="2 3">
    <name type="scientific">Maritimibacter fusiformis</name>
    <dbReference type="NCBI Taxonomy" id="2603819"/>
    <lineage>
        <taxon>Bacteria</taxon>
        <taxon>Pseudomonadati</taxon>
        <taxon>Pseudomonadota</taxon>
        <taxon>Alphaproteobacteria</taxon>
        <taxon>Rhodobacterales</taxon>
        <taxon>Roseobacteraceae</taxon>
        <taxon>Maritimibacter</taxon>
    </lineage>
</organism>
<gene>
    <name evidence="2" type="ORF">FVF75_08890</name>
</gene>
<reference evidence="2 3" key="1">
    <citation type="submission" date="2019-08" db="EMBL/GenBank/DDBJ databases">
        <title>Identification of a novel species of the genus Boseongicola.</title>
        <authorList>
            <person name="Zhang X.-Q."/>
        </authorList>
    </citation>
    <scope>NUCLEOTIDE SEQUENCE [LARGE SCALE GENOMIC DNA]</scope>
    <source>
        <strain evidence="2 3">HY14</strain>
    </source>
</reference>
<comment type="caution">
    <text evidence="2">The sequence shown here is derived from an EMBL/GenBank/DDBJ whole genome shotgun (WGS) entry which is preliminary data.</text>
</comment>
<dbReference type="Proteomes" id="UP000322080">
    <property type="component" value="Unassembled WGS sequence"/>
</dbReference>
<keyword evidence="3" id="KW-1185">Reference proteome</keyword>
<evidence type="ECO:0000313" key="3">
    <source>
        <dbReference type="Proteomes" id="UP000322080"/>
    </source>
</evidence>
<evidence type="ECO:0000313" key="2">
    <source>
        <dbReference type="EMBL" id="TYB81238.1"/>
    </source>
</evidence>
<dbReference type="RefSeq" id="WP_148377632.1">
    <property type="nucleotide sequence ID" value="NZ_VSIY01000006.1"/>
</dbReference>
<accession>A0A5D0RKR6</accession>
<proteinExistence type="predicted"/>
<protein>
    <submittedName>
        <fullName evidence="2">Amphi-Trp domain-containing protein</fullName>
    </submittedName>
</protein>